<evidence type="ECO:0000313" key="2">
    <source>
        <dbReference type="Proteomes" id="UP000789525"/>
    </source>
</evidence>
<name>A0ACA9NMC1_9GLOM</name>
<gene>
    <name evidence="1" type="ORF">ACOLOM_LOCUS8428</name>
</gene>
<dbReference type="Proteomes" id="UP000789525">
    <property type="component" value="Unassembled WGS sequence"/>
</dbReference>
<reference evidence="1" key="1">
    <citation type="submission" date="2021-06" db="EMBL/GenBank/DDBJ databases">
        <authorList>
            <person name="Kallberg Y."/>
            <person name="Tangrot J."/>
            <person name="Rosling A."/>
        </authorList>
    </citation>
    <scope>NUCLEOTIDE SEQUENCE</scope>
    <source>
        <strain evidence="1">CL356</strain>
    </source>
</reference>
<protein>
    <submittedName>
        <fullName evidence="1">7388_t:CDS:1</fullName>
    </submittedName>
</protein>
<feature type="non-terminal residue" evidence="1">
    <location>
        <position position="1"/>
    </location>
</feature>
<accession>A0ACA9NMC1</accession>
<sequence length="439" mass="49671">TPPSSPMSLHIDELEDFDPIPVNRSVKFDNYNDSPPSSTASLSTLPDAFSESNLLSQNRINSLPSISIGNNSSNEFRRNNRGSGVSRDVLDLLSDSISVNTSSDRKENDSVSDDLIQLHDRDFESTDGYLNFNEINFSNTNKPQPPQISLQKSKSIEIERDIFNIEAEDILTSPSVVLQTTIVSQKTHQGLKADEQHQIQIPGLQQTYISQRTQKSPQINQQNQAQKELIKIDVAHCQFKYRGTSPHSLNSRFPGDLAFLYKSRDNYEGGGEISICIERMSIEALIPINQLCGFKITGGGKINLKFNRNFQVKFLRHLGGYPYLLEPTILEEDPTGIFDNLLSVVLASYGSVELSKLSAIEKNIETEWFHKCKVCNEVDRVDGQKENLKTRFDLKSSKLNLKYKNRNGELIDLKDEDSWELAKNEAYGKNLVRLEIHIW</sequence>
<evidence type="ECO:0000313" key="1">
    <source>
        <dbReference type="EMBL" id="CAG8656493.1"/>
    </source>
</evidence>
<comment type="caution">
    <text evidence="1">The sequence shown here is derived from an EMBL/GenBank/DDBJ whole genome shotgun (WGS) entry which is preliminary data.</text>
</comment>
<proteinExistence type="predicted"/>
<dbReference type="EMBL" id="CAJVPT010021727">
    <property type="protein sequence ID" value="CAG8656493.1"/>
    <property type="molecule type" value="Genomic_DNA"/>
</dbReference>
<organism evidence="1 2">
    <name type="scientific">Acaulospora colombiana</name>
    <dbReference type="NCBI Taxonomy" id="27376"/>
    <lineage>
        <taxon>Eukaryota</taxon>
        <taxon>Fungi</taxon>
        <taxon>Fungi incertae sedis</taxon>
        <taxon>Mucoromycota</taxon>
        <taxon>Glomeromycotina</taxon>
        <taxon>Glomeromycetes</taxon>
        <taxon>Diversisporales</taxon>
        <taxon>Acaulosporaceae</taxon>
        <taxon>Acaulospora</taxon>
    </lineage>
</organism>
<keyword evidence="2" id="KW-1185">Reference proteome</keyword>